<proteinExistence type="predicted"/>
<evidence type="ECO:0000256" key="1">
    <source>
        <dbReference type="SAM" id="MobiDB-lite"/>
    </source>
</evidence>
<evidence type="ECO:0000313" key="3">
    <source>
        <dbReference type="Proteomes" id="UP000639772"/>
    </source>
</evidence>
<feature type="compositionally biased region" description="Polar residues" evidence="1">
    <location>
        <begin position="175"/>
        <end position="186"/>
    </location>
</feature>
<comment type="caution">
    <text evidence="2">The sequence shown here is derived from an EMBL/GenBank/DDBJ whole genome shotgun (WGS) entry which is preliminary data.</text>
</comment>
<feature type="region of interest" description="Disordered" evidence="1">
    <location>
        <begin position="172"/>
        <end position="196"/>
    </location>
</feature>
<protein>
    <submittedName>
        <fullName evidence="2">Uncharacterized protein</fullName>
    </submittedName>
</protein>
<sequence>MEDIVKKTLSLYKRSLDRRCSNVQVSWRVEKNGVGEAIGERVAVLGNHDEFDSKIGLMVNLVVGKVECSNSDRDWEIVQTREMLLHDLQNRNKPNNDDPAACLVSSKEEQQPQPTYLVEVETQDEEDYEDGCLKMKPGKLLAQAEVLFLWEMKKMFPSVIWRKKTTREKVEISKATDSQANQSSGRVQLKHRDSND</sequence>
<dbReference type="Proteomes" id="UP000639772">
    <property type="component" value="Chromosome 10"/>
</dbReference>
<dbReference type="EMBL" id="JADCNM010000010">
    <property type="protein sequence ID" value="KAG0464882.1"/>
    <property type="molecule type" value="Genomic_DNA"/>
</dbReference>
<accession>A0A835Q8S7</accession>
<dbReference type="AlphaFoldDB" id="A0A835Q8S7"/>
<evidence type="ECO:0000313" key="2">
    <source>
        <dbReference type="EMBL" id="KAG0464882.1"/>
    </source>
</evidence>
<gene>
    <name evidence="2" type="ORF">HPP92_019046</name>
</gene>
<organism evidence="2 3">
    <name type="scientific">Vanilla planifolia</name>
    <name type="common">Vanilla</name>
    <dbReference type="NCBI Taxonomy" id="51239"/>
    <lineage>
        <taxon>Eukaryota</taxon>
        <taxon>Viridiplantae</taxon>
        <taxon>Streptophyta</taxon>
        <taxon>Embryophyta</taxon>
        <taxon>Tracheophyta</taxon>
        <taxon>Spermatophyta</taxon>
        <taxon>Magnoliopsida</taxon>
        <taxon>Liliopsida</taxon>
        <taxon>Asparagales</taxon>
        <taxon>Orchidaceae</taxon>
        <taxon>Vanilloideae</taxon>
        <taxon>Vanilleae</taxon>
        <taxon>Vanilla</taxon>
    </lineage>
</organism>
<reference evidence="2 3" key="1">
    <citation type="journal article" date="2020" name="Nat. Food">
        <title>A phased Vanilla planifolia genome enables genetic improvement of flavour and production.</title>
        <authorList>
            <person name="Hasing T."/>
            <person name="Tang H."/>
            <person name="Brym M."/>
            <person name="Khazi F."/>
            <person name="Huang T."/>
            <person name="Chambers A.H."/>
        </authorList>
    </citation>
    <scope>NUCLEOTIDE SEQUENCE [LARGE SCALE GENOMIC DNA]</scope>
    <source>
        <tissue evidence="2">Leaf</tissue>
    </source>
</reference>
<name>A0A835Q8S7_VANPL</name>